<protein>
    <submittedName>
        <fullName evidence="2">HNH endonuclease</fullName>
    </submittedName>
</protein>
<evidence type="ECO:0000313" key="3">
    <source>
        <dbReference type="Proteomes" id="UP001595699"/>
    </source>
</evidence>
<dbReference type="CDD" id="cd00085">
    <property type="entry name" value="HNHc"/>
    <property type="match status" value="1"/>
</dbReference>
<evidence type="ECO:0000259" key="1">
    <source>
        <dbReference type="SMART" id="SM00507"/>
    </source>
</evidence>
<name>A0ABV7YKC0_9ACTN</name>
<gene>
    <name evidence="2" type="ORF">ACFOUW_32445</name>
</gene>
<evidence type="ECO:0000313" key="2">
    <source>
        <dbReference type="EMBL" id="MFC3765583.1"/>
    </source>
</evidence>
<keyword evidence="2" id="KW-0540">Nuclease</keyword>
<keyword evidence="3" id="KW-1185">Reference proteome</keyword>
<accession>A0ABV7YKC0</accession>
<organism evidence="2 3">
    <name type="scientific">Tenggerimyces flavus</name>
    <dbReference type="NCBI Taxonomy" id="1708749"/>
    <lineage>
        <taxon>Bacteria</taxon>
        <taxon>Bacillati</taxon>
        <taxon>Actinomycetota</taxon>
        <taxon>Actinomycetes</taxon>
        <taxon>Propionibacteriales</taxon>
        <taxon>Nocardioidaceae</taxon>
        <taxon>Tenggerimyces</taxon>
    </lineage>
</organism>
<dbReference type="EMBL" id="JBHRZH010000041">
    <property type="protein sequence ID" value="MFC3765583.1"/>
    <property type="molecule type" value="Genomic_DNA"/>
</dbReference>
<proteinExistence type="predicted"/>
<sequence length="150" mass="16931">METVLVLNADFGPLHRVSLRHAVRMLFREVAVVHEAMPDRLFGVYPRPLVVRLVQYVVTRWRYTTGPSWSRSGVLARDRSRCGYCRGQASTVDHITPRSRGGRNSWLNTVAACGPCNQRKGDRTPAEARMPLRVTPVAPTWASLAHLKVR</sequence>
<dbReference type="InterPro" id="IPR003615">
    <property type="entry name" value="HNH_nuc"/>
</dbReference>
<dbReference type="PANTHER" id="PTHR33877:SF2">
    <property type="entry name" value="OS07G0170200 PROTEIN"/>
    <property type="match status" value="1"/>
</dbReference>
<comment type="caution">
    <text evidence="2">The sequence shown here is derived from an EMBL/GenBank/DDBJ whole genome shotgun (WGS) entry which is preliminary data.</text>
</comment>
<dbReference type="Gene3D" id="1.10.30.50">
    <property type="match status" value="1"/>
</dbReference>
<keyword evidence="2" id="KW-0378">Hydrolase</keyword>
<dbReference type="RefSeq" id="WP_307782311.1">
    <property type="nucleotide sequence ID" value="NZ_JAFBCM010000001.1"/>
</dbReference>
<keyword evidence="2" id="KW-0255">Endonuclease</keyword>
<dbReference type="Proteomes" id="UP001595699">
    <property type="component" value="Unassembled WGS sequence"/>
</dbReference>
<dbReference type="InterPro" id="IPR052892">
    <property type="entry name" value="NA-targeting_endonuclease"/>
</dbReference>
<feature type="domain" description="HNH nuclease" evidence="1">
    <location>
        <begin position="69"/>
        <end position="118"/>
    </location>
</feature>
<dbReference type="Pfam" id="PF14279">
    <property type="entry name" value="HNH_5"/>
    <property type="match status" value="1"/>
</dbReference>
<dbReference type="InterPro" id="IPR029471">
    <property type="entry name" value="HNH_5"/>
</dbReference>
<dbReference type="GO" id="GO:0004519">
    <property type="term" value="F:endonuclease activity"/>
    <property type="evidence" value="ECO:0007669"/>
    <property type="project" value="UniProtKB-KW"/>
</dbReference>
<dbReference type="SMART" id="SM00507">
    <property type="entry name" value="HNHc"/>
    <property type="match status" value="1"/>
</dbReference>
<dbReference type="PANTHER" id="PTHR33877">
    <property type="entry name" value="SLL1193 PROTEIN"/>
    <property type="match status" value="1"/>
</dbReference>
<reference evidence="3" key="1">
    <citation type="journal article" date="2019" name="Int. J. Syst. Evol. Microbiol.">
        <title>The Global Catalogue of Microorganisms (GCM) 10K type strain sequencing project: providing services to taxonomists for standard genome sequencing and annotation.</title>
        <authorList>
            <consortium name="The Broad Institute Genomics Platform"/>
            <consortium name="The Broad Institute Genome Sequencing Center for Infectious Disease"/>
            <person name="Wu L."/>
            <person name="Ma J."/>
        </authorList>
    </citation>
    <scope>NUCLEOTIDE SEQUENCE [LARGE SCALE GENOMIC DNA]</scope>
    <source>
        <strain evidence="3">CGMCC 4.7241</strain>
    </source>
</reference>